<reference evidence="2 3" key="1">
    <citation type="journal article" date="2016" name="Appl. Environ. Microbiol.">
        <title>Lack of Overt Genome Reduction in the Bryostatin-Producing Bryozoan Symbiont "Candidatus Endobugula sertula".</title>
        <authorList>
            <person name="Miller I.J."/>
            <person name="Vanee N."/>
            <person name="Fong S.S."/>
            <person name="Lim-Fong G.E."/>
            <person name="Kwan J.C."/>
        </authorList>
    </citation>
    <scope>NUCLEOTIDE SEQUENCE [LARGE SCALE GENOMIC DNA]</scope>
    <source>
        <strain evidence="2">AB1-4</strain>
    </source>
</reference>
<evidence type="ECO:0008006" key="4">
    <source>
        <dbReference type="Google" id="ProtNLM"/>
    </source>
</evidence>
<sequence length="86" mass="9904">MLNNVTGNLPQTPAKQSNDTQDRILRAHKVQHIVGVSRSTIWRMERKGQFPARLPMGTDNIGWLKSDIEAWIINHRQNRYNPTSTP</sequence>
<evidence type="ECO:0000313" key="3">
    <source>
        <dbReference type="Proteomes" id="UP000242502"/>
    </source>
</evidence>
<dbReference type="SUPFAM" id="SSF46955">
    <property type="entry name" value="Putative DNA-binding domain"/>
    <property type="match status" value="1"/>
</dbReference>
<accession>A0A1D2QMU6</accession>
<dbReference type="STRING" id="62101.AB835_11800"/>
<organism evidence="2 3">
    <name type="scientific">Candidatus Endobugula sertula</name>
    <name type="common">Bugula neritina bacterial symbiont</name>
    <dbReference type="NCBI Taxonomy" id="62101"/>
    <lineage>
        <taxon>Bacteria</taxon>
        <taxon>Pseudomonadati</taxon>
        <taxon>Pseudomonadota</taxon>
        <taxon>Gammaproteobacteria</taxon>
        <taxon>Cellvibrionales</taxon>
        <taxon>Cellvibrionaceae</taxon>
        <taxon>Candidatus Endobugula</taxon>
    </lineage>
</organism>
<feature type="compositionally biased region" description="Polar residues" evidence="1">
    <location>
        <begin position="1"/>
        <end position="19"/>
    </location>
</feature>
<comment type="caution">
    <text evidence="2">The sequence shown here is derived from an EMBL/GenBank/DDBJ whole genome shotgun (WGS) entry which is preliminary data.</text>
</comment>
<protein>
    <recommendedName>
        <fullName evidence="4">AlpA family transcriptional regulator</fullName>
    </recommendedName>
</protein>
<dbReference type="InterPro" id="IPR010260">
    <property type="entry name" value="AlpA"/>
</dbReference>
<dbReference type="EMBL" id="MDLC01000048">
    <property type="protein sequence ID" value="ODS22887.1"/>
    <property type="molecule type" value="Genomic_DNA"/>
</dbReference>
<evidence type="ECO:0000256" key="1">
    <source>
        <dbReference type="SAM" id="MobiDB-lite"/>
    </source>
</evidence>
<dbReference type="Proteomes" id="UP000242502">
    <property type="component" value="Unassembled WGS sequence"/>
</dbReference>
<dbReference type="AlphaFoldDB" id="A0A1D2QMU6"/>
<dbReference type="Pfam" id="PF05930">
    <property type="entry name" value="Phage_AlpA"/>
    <property type="match status" value="1"/>
</dbReference>
<gene>
    <name evidence="2" type="ORF">AB835_11800</name>
</gene>
<dbReference type="PANTHER" id="PTHR36154">
    <property type="entry name" value="DNA-BINDING TRANSCRIPTIONAL ACTIVATOR ALPA"/>
    <property type="match status" value="1"/>
</dbReference>
<dbReference type="InterPro" id="IPR009061">
    <property type="entry name" value="DNA-bd_dom_put_sf"/>
</dbReference>
<dbReference type="InterPro" id="IPR052931">
    <property type="entry name" value="Prophage_regulatory_activator"/>
</dbReference>
<dbReference type="Gene3D" id="1.10.238.160">
    <property type="match status" value="1"/>
</dbReference>
<dbReference type="PANTHER" id="PTHR36154:SF1">
    <property type="entry name" value="DNA-BINDING TRANSCRIPTIONAL ACTIVATOR ALPA"/>
    <property type="match status" value="1"/>
</dbReference>
<name>A0A1D2QMU6_9GAMM</name>
<evidence type="ECO:0000313" key="2">
    <source>
        <dbReference type="EMBL" id="ODS22887.1"/>
    </source>
</evidence>
<proteinExistence type="predicted"/>
<feature type="region of interest" description="Disordered" evidence="1">
    <location>
        <begin position="1"/>
        <end position="22"/>
    </location>
</feature>